<dbReference type="AlphaFoldDB" id="A0AAD8YBY2"/>
<dbReference type="EMBL" id="JATAAI010000010">
    <property type="protein sequence ID" value="KAK1742983.1"/>
    <property type="molecule type" value="Genomic_DNA"/>
</dbReference>
<evidence type="ECO:0000313" key="2">
    <source>
        <dbReference type="EMBL" id="KAK1742983.1"/>
    </source>
</evidence>
<sequence length="385" mass="44655">MEDKISDSSTEQLGRQRILRRRRIRRLAVALITFALAFRNITQLKIDPPTRRTWEAIIHNSSCQTEPGSELIFTTNASVFPHPPEFTSISTLFPRFNYSQPKFACWYACPMHHPHFVQELFRCFSLWEIQPSHHPRVLYVPKRQFWRKIGNLAIFDKQFPISSGILRTLMNSYNVTVTNSWNDGTPLRVQEMMEKDESVSPFAMVSREHAVKWRDLFVPPEEEPTSRRAKKRLKIAVVNRPVARKLLNAMDARDNIAAAFPEHDVFEHHLNGTLQEMIDFFPMVDVLVSPHGSQLTGIMFMQRCSAVLEMFPHLYYTPTYFSSLARMFQLLHANWYVSHAAVPTGFLDLKTRLANTNNNMCPSMEKLVSAVDELIQKRQDCIDSI</sequence>
<feature type="domain" description="Glycosyltransferase 61 catalytic" evidence="1">
    <location>
        <begin position="215"/>
        <end position="307"/>
    </location>
</feature>
<organism evidence="2 3">
    <name type="scientific">Skeletonema marinoi</name>
    <dbReference type="NCBI Taxonomy" id="267567"/>
    <lineage>
        <taxon>Eukaryota</taxon>
        <taxon>Sar</taxon>
        <taxon>Stramenopiles</taxon>
        <taxon>Ochrophyta</taxon>
        <taxon>Bacillariophyta</taxon>
        <taxon>Coscinodiscophyceae</taxon>
        <taxon>Thalassiosirophycidae</taxon>
        <taxon>Thalassiosirales</taxon>
        <taxon>Skeletonemataceae</taxon>
        <taxon>Skeletonema</taxon>
        <taxon>Skeletonema marinoi-dohrnii complex</taxon>
    </lineage>
</organism>
<dbReference type="Proteomes" id="UP001224775">
    <property type="component" value="Unassembled WGS sequence"/>
</dbReference>
<keyword evidence="3" id="KW-1185">Reference proteome</keyword>
<dbReference type="Pfam" id="PF04577">
    <property type="entry name" value="Glyco_transf_61"/>
    <property type="match status" value="1"/>
</dbReference>
<accession>A0AAD8YBY2</accession>
<proteinExistence type="predicted"/>
<reference evidence="2" key="1">
    <citation type="submission" date="2023-06" db="EMBL/GenBank/DDBJ databases">
        <title>Survivors Of The Sea: Transcriptome response of Skeletonema marinoi to long-term dormancy.</title>
        <authorList>
            <person name="Pinder M.I.M."/>
            <person name="Kourtchenko O."/>
            <person name="Robertson E.K."/>
            <person name="Larsson T."/>
            <person name="Maumus F."/>
            <person name="Osuna-Cruz C.M."/>
            <person name="Vancaester E."/>
            <person name="Stenow R."/>
            <person name="Vandepoele K."/>
            <person name="Ploug H."/>
            <person name="Bruchert V."/>
            <person name="Godhe A."/>
            <person name="Topel M."/>
        </authorList>
    </citation>
    <scope>NUCLEOTIDE SEQUENCE</scope>
    <source>
        <strain evidence="2">R05AC</strain>
    </source>
</reference>
<dbReference type="InterPro" id="IPR049625">
    <property type="entry name" value="Glyco_transf_61_cat"/>
</dbReference>
<name>A0AAD8YBY2_9STRA</name>
<evidence type="ECO:0000313" key="3">
    <source>
        <dbReference type="Proteomes" id="UP001224775"/>
    </source>
</evidence>
<gene>
    <name evidence="2" type="ORF">QTG54_006580</name>
</gene>
<comment type="caution">
    <text evidence="2">The sequence shown here is derived from an EMBL/GenBank/DDBJ whole genome shotgun (WGS) entry which is preliminary data.</text>
</comment>
<protein>
    <recommendedName>
        <fullName evidence="1">Glycosyltransferase 61 catalytic domain-containing protein</fullName>
    </recommendedName>
</protein>
<evidence type="ECO:0000259" key="1">
    <source>
        <dbReference type="Pfam" id="PF04577"/>
    </source>
</evidence>
<dbReference type="GO" id="GO:0016757">
    <property type="term" value="F:glycosyltransferase activity"/>
    <property type="evidence" value="ECO:0007669"/>
    <property type="project" value="InterPro"/>
</dbReference>